<organism evidence="2 3">
    <name type="scientific">Petromyzon marinus</name>
    <name type="common">Sea lamprey</name>
    <dbReference type="NCBI Taxonomy" id="7757"/>
    <lineage>
        <taxon>Eukaryota</taxon>
        <taxon>Metazoa</taxon>
        <taxon>Chordata</taxon>
        <taxon>Craniata</taxon>
        <taxon>Vertebrata</taxon>
        <taxon>Cyclostomata</taxon>
        <taxon>Hyperoartia</taxon>
        <taxon>Petromyzontiformes</taxon>
        <taxon>Petromyzontidae</taxon>
        <taxon>Petromyzon</taxon>
    </lineage>
</organism>
<dbReference type="InterPro" id="IPR042531">
    <property type="entry name" value="PLC-beta_C_sf"/>
</dbReference>
<name>A0AAJ7X4A3_PETMA</name>
<reference evidence="3" key="1">
    <citation type="submission" date="2025-08" db="UniProtKB">
        <authorList>
            <consortium name="RefSeq"/>
        </authorList>
    </citation>
    <scope>IDENTIFICATION</scope>
    <source>
        <tissue evidence="3">Sperm</tissue>
    </source>
</reference>
<dbReference type="KEGG" id="pmrn:116947653"/>
<evidence type="ECO:0000313" key="2">
    <source>
        <dbReference type="Proteomes" id="UP001318040"/>
    </source>
</evidence>
<accession>A0AAJ7X4A3</accession>
<protein>
    <submittedName>
        <fullName evidence="3">1-phosphatidylinositol 4,5-bisphosphate phosphodiesterase beta-4-like</fullName>
    </submittedName>
</protein>
<feature type="region of interest" description="Disordered" evidence="1">
    <location>
        <begin position="56"/>
        <end position="90"/>
    </location>
</feature>
<proteinExistence type="predicted"/>
<dbReference type="RefSeq" id="XP_032819518.1">
    <property type="nucleotide sequence ID" value="XM_032963627.1"/>
</dbReference>
<dbReference type="Proteomes" id="UP001318040">
    <property type="component" value="Chromosome 31"/>
</dbReference>
<feature type="compositionally biased region" description="Basic and acidic residues" evidence="1">
    <location>
        <begin position="139"/>
        <end position="148"/>
    </location>
</feature>
<evidence type="ECO:0000256" key="1">
    <source>
        <dbReference type="SAM" id="MobiDB-lite"/>
    </source>
</evidence>
<gene>
    <name evidence="3" type="primary">LOC116947653</name>
</gene>
<feature type="region of interest" description="Disordered" evidence="1">
    <location>
        <begin position="1"/>
        <end position="33"/>
    </location>
</feature>
<dbReference type="AlphaFoldDB" id="A0AAJ7X4A3"/>
<keyword evidence="2" id="KW-1185">Reference proteome</keyword>
<dbReference type="Gene3D" id="1.20.1230.10">
    <property type="entry name" value="Phospholipase C beta, distal C-terminal domain"/>
    <property type="match status" value="1"/>
</dbReference>
<evidence type="ECO:0000313" key="3">
    <source>
        <dbReference type="RefSeq" id="XP_032819518.1"/>
    </source>
</evidence>
<feature type="compositionally biased region" description="Low complexity" evidence="1">
    <location>
        <begin position="12"/>
        <end position="21"/>
    </location>
</feature>
<feature type="region of interest" description="Disordered" evidence="1">
    <location>
        <begin position="134"/>
        <end position="154"/>
    </location>
</feature>
<dbReference type="SUPFAM" id="SSF69989">
    <property type="entry name" value="C-terminal domain of PLC-beta"/>
    <property type="match status" value="1"/>
</dbReference>
<sequence>MQALQAERAPRGRAALQAQQARRQEEARTAHAAQQDELVRALLAGAHEQQIRQLQLTHERDTKQLEGTQAKQSMEESKLISQDRSIKNKAERERRLRELIANNTKKFVEERKRLQGSRVGEMEMIRKVQQEQQETLRVQQEKVKRDIPEVAGSR</sequence>